<dbReference type="Proteomes" id="UP000839563">
    <property type="component" value="Unassembled WGS sequence"/>
</dbReference>
<protein>
    <submittedName>
        <fullName evidence="2">DUF4752 domain-containing protein</fullName>
    </submittedName>
</protein>
<gene>
    <name evidence="2" type="ORF">DK174_09325</name>
</gene>
<dbReference type="InterPro" id="IPR031858">
    <property type="entry name" value="DUF4752"/>
</dbReference>
<reference evidence="2" key="1">
    <citation type="submission" date="2018-05" db="EMBL/GenBank/DDBJ databases">
        <authorList>
            <person name="Ashton P.M."/>
            <person name="Dallman T."/>
            <person name="Nair S."/>
            <person name="De Pinna E."/>
            <person name="Peters T."/>
            <person name="Grant K."/>
        </authorList>
    </citation>
    <scope>NUCLEOTIDE SEQUENCE [LARGE SCALE GENOMIC DNA]</scope>
    <source>
        <strain evidence="2">397720</strain>
    </source>
</reference>
<sequence>MNIDTTITLDTALNTGLALLGWFYIMFSAGKWAASVFLKQWGKRRKQEIRQKALEAFYDAFELNRIEPGTTARVATKDGLMIVMFRQEKANGSKAND</sequence>
<organism evidence="2">
    <name type="scientific">Shigella flexneri</name>
    <dbReference type="NCBI Taxonomy" id="623"/>
    <lineage>
        <taxon>Bacteria</taxon>
        <taxon>Pseudomonadati</taxon>
        <taxon>Pseudomonadota</taxon>
        <taxon>Gammaproteobacteria</taxon>
        <taxon>Enterobacterales</taxon>
        <taxon>Enterobacteriaceae</taxon>
        <taxon>Shigella</taxon>
    </lineage>
</organism>
<dbReference type="EMBL" id="AAAAHL010000050">
    <property type="protein sequence ID" value="EAA0482187.1"/>
    <property type="molecule type" value="Genomic_DNA"/>
</dbReference>
<keyword evidence="1" id="KW-0812">Transmembrane</keyword>
<comment type="caution">
    <text evidence="2">The sequence shown here is derived from an EMBL/GenBank/DDBJ whole genome shotgun (WGS) entry which is preliminary data.</text>
</comment>
<keyword evidence="1" id="KW-1133">Transmembrane helix</keyword>
<keyword evidence="1" id="KW-0472">Membrane</keyword>
<accession>A0A3T2UUW4</accession>
<feature type="transmembrane region" description="Helical" evidence="1">
    <location>
        <begin position="20"/>
        <end position="38"/>
    </location>
</feature>
<dbReference type="Pfam" id="PF15944">
    <property type="entry name" value="DUF4752"/>
    <property type="match status" value="1"/>
</dbReference>
<name>A0A3T2UUW4_SHIFL</name>
<evidence type="ECO:0000313" key="2">
    <source>
        <dbReference type="EMBL" id="EAA0482187.1"/>
    </source>
</evidence>
<dbReference type="AlphaFoldDB" id="A0A3T2UUW4"/>
<proteinExistence type="predicted"/>
<evidence type="ECO:0000256" key="1">
    <source>
        <dbReference type="SAM" id="Phobius"/>
    </source>
</evidence>